<proteinExistence type="predicted"/>
<evidence type="ECO:0000313" key="2">
    <source>
        <dbReference type="WBParaSite" id="ACAC_0001403201-mRNA-1"/>
    </source>
</evidence>
<evidence type="ECO:0000313" key="1">
    <source>
        <dbReference type="Proteomes" id="UP000035642"/>
    </source>
</evidence>
<dbReference type="AlphaFoldDB" id="A0A0K0DQJ3"/>
<sequence>MLHLGDVNVGSVGECSCFTGNDKLFLFAVFLIVGNESDRCACEGMCDDDFLDESDRCADFTDDVVPRGDSAAAVVVSLAFADFEDLLEERELSDGGGGFISGGMLAA</sequence>
<reference evidence="1" key="1">
    <citation type="submission" date="2012-09" db="EMBL/GenBank/DDBJ databases">
        <authorList>
            <person name="Martin A.A."/>
        </authorList>
    </citation>
    <scope>NUCLEOTIDE SEQUENCE</scope>
</reference>
<protein>
    <submittedName>
        <fullName evidence="2">Secreted protein</fullName>
    </submittedName>
</protein>
<reference evidence="2" key="2">
    <citation type="submission" date="2017-02" db="UniProtKB">
        <authorList>
            <consortium name="WormBaseParasite"/>
        </authorList>
    </citation>
    <scope>IDENTIFICATION</scope>
</reference>
<dbReference type="WBParaSite" id="ACAC_0001403201-mRNA-1">
    <property type="protein sequence ID" value="ACAC_0001403201-mRNA-1"/>
    <property type="gene ID" value="ACAC_0001403201"/>
</dbReference>
<keyword evidence="1" id="KW-1185">Reference proteome</keyword>
<accession>A0A0K0DQJ3</accession>
<dbReference type="Proteomes" id="UP000035642">
    <property type="component" value="Unassembled WGS sequence"/>
</dbReference>
<name>A0A0K0DQJ3_ANGCA</name>
<organism evidence="1 2">
    <name type="scientific">Angiostrongylus cantonensis</name>
    <name type="common">Rat lungworm</name>
    <dbReference type="NCBI Taxonomy" id="6313"/>
    <lineage>
        <taxon>Eukaryota</taxon>
        <taxon>Metazoa</taxon>
        <taxon>Ecdysozoa</taxon>
        <taxon>Nematoda</taxon>
        <taxon>Chromadorea</taxon>
        <taxon>Rhabditida</taxon>
        <taxon>Rhabditina</taxon>
        <taxon>Rhabditomorpha</taxon>
        <taxon>Strongyloidea</taxon>
        <taxon>Metastrongylidae</taxon>
        <taxon>Angiostrongylus</taxon>
    </lineage>
</organism>